<organism evidence="1 2">
    <name type="scientific">Caulobacter zeae</name>
    <dbReference type="NCBI Taxonomy" id="2055137"/>
    <lineage>
        <taxon>Bacteria</taxon>
        <taxon>Pseudomonadati</taxon>
        <taxon>Pseudomonadota</taxon>
        <taxon>Alphaproteobacteria</taxon>
        <taxon>Caulobacterales</taxon>
        <taxon>Caulobacteraceae</taxon>
        <taxon>Caulobacter</taxon>
    </lineage>
</organism>
<gene>
    <name evidence="1" type="ORF">SGCZBJ_01960</name>
</gene>
<proteinExistence type="predicted"/>
<dbReference type="EMBL" id="PJRS01000007">
    <property type="protein sequence ID" value="PLR28639.1"/>
    <property type="molecule type" value="Genomic_DNA"/>
</dbReference>
<evidence type="ECO:0000313" key="2">
    <source>
        <dbReference type="Proteomes" id="UP000234479"/>
    </source>
</evidence>
<dbReference type="AlphaFoldDB" id="A0A2N5DRF8"/>
<sequence>MPALIQLASPRHEPFFSENIEPDKSPLLDLHRAYPDATIAAIESLINGAHAARTGDGARAVKVLAEVDPVAVTRFSRAALSKLATSHWLQDEDDFLEYSDNHAVLDLQRLVALAYEQSPADTEILISKFLAGASVDGQARILAIYRRVLGHRWEGEARPSAPAQRVALKRMIWAATEPFTDAANEAIREVFSDYVPDDIKPLLADFVDELLSAAVLLDDTILRFDAAANKPRTGLELIERQNDRWALTKLQDGLVTWAVEGAKGDEKATGDFVDLVARLPEDRDGFKGRLVSKLGDLAVSPRTLGLRPRSRAAVRCGCFGKSRVSGGLPTSAHGATWPKCR</sequence>
<accession>A0A2N5DRF8</accession>
<name>A0A2N5DRF8_9CAUL</name>
<evidence type="ECO:0000313" key="1">
    <source>
        <dbReference type="EMBL" id="PLR28639.1"/>
    </source>
</evidence>
<protein>
    <submittedName>
        <fullName evidence="1">Uncharacterized protein</fullName>
    </submittedName>
</protein>
<reference evidence="1 2" key="1">
    <citation type="submission" date="2017-12" db="EMBL/GenBank/DDBJ databases">
        <title>The genome sequence of Caulobacter sp. 410.</title>
        <authorList>
            <person name="Gao J."/>
            <person name="Mao X."/>
            <person name="Sun J."/>
        </authorList>
    </citation>
    <scope>NUCLEOTIDE SEQUENCE [LARGE SCALE GENOMIC DNA]</scope>
    <source>
        <strain evidence="1 2">410</strain>
    </source>
</reference>
<dbReference type="Proteomes" id="UP000234479">
    <property type="component" value="Unassembled WGS sequence"/>
</dbReference>
<keyword evidence="2" id="KW-1185">Reference proteome</keyword>
<comment type="caution">
    <text evidence="1">The sequence shown here is derived from an EMBL/GenBank/DDBJ whole genome shotgun (WGS) entry which is preliminary data.</text>
</comment>